<dbReference type="SUPFAM" id="SSF53756">
    <property type="entry name" value="UDP-Glycosyltransferase/glycogen phosphorylase"/>
    <property type="match status" value="1"/>
</dbReference>
<name>A0ABU1MY29_9CAUL</name>
<keyword evidence="11" id="KW-1185">Reference proteome</keyword>
<dbReference type="InterPro" id="IPR019734">
    <property type="entry name" value="TPR_rpt"/>
</dbReference>
<sequence>MTARQAYDLYRDGRMAEAAALCERVAADDPGSVEAWHLLGAARLALGDAASALAALDRALGLDPVRAGVLSARAAALVALGRDDEVLAASEAALARDPDNATVLNARGVALRRLGRPAEALATYDKALAASPGFVDALCNRGVALSDLGRFEQALAAHDQACAAVPDHPQALANRAGLLMLLGRPVEAARDLERVVARDPRRPRALGDLLHARRQVCDWRDDATLLAAIRDELEAGRPAIGPFASLSAFDDPALHRLAADLAAPPPAPAPVWPPRPPGERIRVAYLSADLHDHATARLMAGLLEAHDRKRFEILALSYGPDLGGALRERIDAAFERRIDVRRLSDAAVAALARDLGVDIVVDLKGHTQDGRPGILAHRAAPVQVSWLGYPGTLAAPYADYVIADPVVSPPGAEADWSEAVVRLPLYQPNDGLTSFAARPTCADAGLPDGVFVFACLNNPAKITPEVFAAWTAVLRAAPGSVLWLYEGSPGAAANLRSHARAAGIDPDRLVFAGPAPHAEHLARQTLADLMLDTWPYGAHTTASDALRMGVPILTAPGRSFASRVAASLLTALDLPELVADDVESYVAAAVRLAGDPAALEALKARLGRAVRNGPVFDPAVFARRLEAAFEALYARAQAGLPPAGFDIDPV</sequence>
<reference evidence="10 11" key="1">
    <citation type="submission" date="2023-07" db="EMBL/GenBank/DDBJ databases">
        <title>Sorghum-associated microbial communities from plants grown in Nebraska, USA.</title>
        <authorList>
            <person name="Schachtman D."/>
        </authorList>
    </citation>
    <scope>NUCLEOTIDE SEQUENCE [LARGE SCALE GENOMIC DNA]</scope>
    <source>
        <strain evidence="10 11">DS2154</strain>
    </source>
</reference>
<dbReference type="InterPro" id="IPR011990">
    <property type="entry name" value="TPR-like_helical_dom_sf"/>
</dbReference>
<feature type="repeat" description="TPR" evidence="8">
    <location>
        <begin position="101"/>
        <end position="134"/>
    </location>
</feature>
<evidence type="ECO:0000313" key="10">
    <source>
        <dbReference type="EMBL" id="MDR6531013.1"/>
    </source>
</evidence>
<dbReference type="Pfam" id="PF14559">
    <property type="entry name" value="TPR_19"/>
    <property type="match status" value="1"/>
</dbReference>
<comment type="pathway">
    <text evidence="1">Protein modification; protein glycosylation.</text>
</comment>
<evidence type="ECO:0000256" key="2">
    <source>
        <dbReference type="ARBA" id="ARBA00005386"/>
    </source>
</evidence>
<evidence type="ECO:0000313" key="11">
    <source>
        <dbReference type="Proteomes" id="UP001262754"/>
    </source>
</evidence>
<evidence type="ECO:0000256" key="3">
    <source>
        <dbReference type="ARBA" id="ARBA00011970"/>
    </source>
</evidence>
<proteinExistence type="inferred from homology"/>
<dbReference type="PROSITE" id="PS50005">
    <property type="entry name" value="TPR"/>
    <property type="match status" value="2"/>
</dbReference>
<keyword evidence="6" id="KW-0677">Repeat</keyword>
<evidence type="ECO:0000256" key="8">
    <source>
        <dbReference type="PROSITE-ProRule" id="PRU00339"/>
    </source>
</evidence>
<dbReference type="GO" id="GO:0016740">
    <property type="term" value="F:transferase activity"/>
    <property type="evidence" value="ECO:0007669"/>
    <property type="project" value="UniProtKB-KW"/>
</dbReference>
<dbReference type="Pfam" id="PF13844">
    <property type="entry name" value="Glyco_transf_41"/>
    <property type="match status" value="2"/>
</dbReference>
<dbReference type="Pfam" id="PF07719">
    <property type="entry name" value="TPR_2"/>
    <property type="match status" value="1"/>
</dbReference>
<dbReference type="EMBL" id="JAVDRL010000004">
    <property type="protein sequence ID" value="MDR6531013.1"/>
    <property type="molecule type" value="Genomic_DNA"/>
</dbReference>
<dbReference type="EC" id="2.4.1.255" evidence="3"/>
<dbReference type="Pfam" id="PF13432">
    <property type="entry name" value="TPR_16"/>
    <property type="match status" value="1"/>
</dbReference>
<evidence type="ECO:0000256" key="4">
    <source>
        <dbReference type="ARBA" id="ARBA00022676"/>
    </source>
</evidence>
<dbReference type="Gene3D" id="3.40.50.2000">
    <property type="entry name" value="Glycogen Phosphorylase B"/>
    <property type="match status" value="1"/>
</dbReference>
<dbReference type="PANTHER" id="PTHR44998">
    <property type="match status" value="1"/>
</dbReference>
<dbReference type="RefSeq" id="WP_310030788.1">
    <property type="nucleotide sequence ID" value="NZ_JAVDRL010000004.1"/>
</dbReference>
<keyword evidence="5 10" id="KW-0808">Transferase</keyword>
<keyword evidence="7 8" id="KW-0802">TPR repeat</keyword>
<feature type="repeat" description="TPR" evidence="8">
    <location>
        <begin position="33"/>
        <end position="66"/>
    </location>
</feature>
<gene>
    <name evidence="10" type="ORF">J2800_001752</name>
</gene>
<comment type="similarity">
    <text evidence="2">Belongs to the glycosyltransferase 41 family. O-GlcNAc transferase subfamily.</text>
</comment>
<comment type="caution">
    <text evidence="10">The sequence shown here is derived from an EMBL/GenBank/DDBJ whole genome shotgun (WGS) entry which is preliminary data.</text>
</comment>
<accession>A0ABU1MY29</accession>
<dbReference type="Gene3D" id="3.40.50.11380">
    <property type="match status" value="1"/>
</dbReference>
<dbReference type="SMART" id="SM00028">
    <property type="entry name" value="TPR"/>
    <property type="match status" value="5"/>
</dbReference>
<evidence type="ECO:0000259" key="9">
    <source>
        <dbReference type="Pfam" id="PF13844"/>
    </source>
</evidence>
<keyword evidence="4" id="KW-0328">Glycosyltransferase</keyword>
<evidence type="ECO:0000256" key="7">
    <source>
        <dbReference type="ARBA" id="ARBA00022803"/>
    </source>
</evidence>
<dbReference type="InterPro" id="IPR029489">
    <property type="entry name" value="OGT/SEC/SPY_C"/>
</dbReference>
<feature type="domain" description="O-GlcNAc transferase C-terminal" evidence="9">
    <location>
        <begin position="442"/>
        <end position="623"/>
    </location>
</feature>
<dbReference type="Proteomes" id="UP001262754">
    <property type="component" value="Unassembled WGS sequence"/>
</dbReference>
<dbReference type="InterPro" id="IPR013105">
    <property type="entry name" value="TPR_2"/>
</dbReference>
<protein>
    <recommendedName>
        <fullName evidence="3">protein O-GlcNAc transferase</fullName>
        <ecNumber evidence="3">2.4.1.255</ecNumber>
    </recommendedName>
</protein>
<organism evidence="10 11">
    <name type="scientific">Caulobacter rhizosphaerae</name>
    <dbReference type="NCBI Taxonomy" id="2010972"/>
    <lineage>
        <taxon>Bacteria</taxon>
        <taxon>Pseudomonadati</taxon>
        <taxon>Pseudomonadota</taxon>
        <taxon>Alphaproteobacteria</taxon>
        <taxon>Caulobacterales</taxon>
        <taxon>Caulobacteraceae</taxon>
        <taxon>Caulobacter</taxon>
    </lineage>
</organism>
<evidence type="ECO:0000256" key="6">
    <source>
        <dbReference type="ARBA" id="ARBA00022737"/>
    </source>
</evidence>
<dbReference type="PANTHER" id="PTHR44998:SF1">
    <property type="entry name" value="UDP-N-ACETYLGLUCOSAMINE--PEPTIDE N-ACETYLGLUCOSAMINYLTRANSFERASE 110 KDA SUBUNIT"/>
    <property type="match status" value="1"/>
</dbReference>
<evidence type="ECO:0000256" key="5">
    <source>
        <dbReference type="ARBA" id="ARBA00022679"/>
    </source>
</evidence>
<feature type="domain" description="O-GlcNAc transferase C-terminal" evidence="9">
    <location>
        <begin position="277"/>
        <end position="421"/>
    </location>
</feature>
<evidence type="ECO:0000256" key="1">
    <source>
        <dbReference type="ARBA" id="ARBA00004922"/>
    </source>
</evidence>
<dbReference type="SUPFAM" id="SSF48452">
    <property type="entry name" value="TPR-like"/>
    <property type="match status" value="1"/>
</dbReference>
<dbReference type="Gene3D" id="1.25.40.10">
    <property type="entry name" value="Tetratricopeptide repeat domain"/>
    <property type="match status" value="2"/>
</dbReference>